<dbReference type="Proteomes" id="UP000664277">
    <property type="component" value="Unassembled WGS sequence"/>
</dbReference>
<keyword evidence="4 5" id="KW-0720">Serine protease</keyword>
<evidence type="ECO:0000256" key="6">
    <source>
        <dbReference type="SAM" id="MobiDB-lite"/>
    </source>
</evidence>
<dbReference type="Pfam" id="PF03572">
    <property type="entry name" value="Peptidase_S41"/>
    <property type="match status" value="1"/>
</dbReference>
<dbReference type="Gene3D" id="3.30.750.44">
    <property type="match status" value="1"/>
</dbReference>
<dbReference type="InterPro" id="IPR005151">
    <property type="entry name" value="Tail-specific_protease"/>
</dbReference>
<dbReference type="GO" id="GO:0008236">
    <property type="term" value="F:serine-type peptidase activity"/>
    <property type="evidence" value="ECO:0007669"/>
    <property type="project" value="UniProtKB-KW"/>
</dbReference>
<accession>A0A8J7P759</accession>
<dbReference type="InterPro" id="IPR029045">
    <property type="entry name" value="ClpP/crotonase-like_dom_sf"/>
</dbReference>
<dbReference type="InterPro" id="IPR036034">
    <property type="entry name" value="PDZ_sf"/>
</dbReference>
<evidence type="ECO:0000256" key="5">
    <source>
        <dbReference type="RuleBase" id="RU004404"/>
    </source>
</evidence>
<organism evidence="8 9">
    <name type="scientific">Candidatus Obscuribacter phosphatis</name>
    <dbReference type="NCBI Taxonomy" id="1906157"/>
    <lineage>
        <taxon>Bacteria</taxon>
        <taxon>Bacillati</taxon>
        <taxon>Candidatus Melainabacteria</taxon>
        <taxon>Candidatus Obscuribacterales</taxon>
        <taxon>Candidatus Obscuribacteraceae</taxon>
        <taxon>Candidatus Obscuribacter</taxon>
    </lineage>
</organism>
<feature type="region of interest" description="Disordered" evidence="6">
    <location>
        <begin position="454"/>
        <end position="479"/>
    </location>
</feature>
<dbReference type="Gene3D" id="3.90.226.10">
    <property type="entry name" value="2-enoyl-CoA Hydratase, Chain A, domain 1"/>
    <property type="match status" value="1"/>
</dbReference>
<name>A0A8J7P759_9BACT</name>
<sequence>MLERKVVARVGVPLLFCLLFFGLQSLLIAKDKAPAPDQIIIADGGASQPLPFLAQVPRAGTDPQALYNQAWKLLKEQYYDQKFNGQNWSRWQHHYDTKLKTMDDAHKAIETMLASLADPYTRFLDKEAFDEEKHQIEAHLYGVGMQLGMREHKVVVIAPILDTPASRAGMMAGDEIIEVDNKSIKAQSLDQVVKQIRGPIDTEVEITYLRKGERKKVKLKRAEIPIKAVTTAEFLPGNIGYIRLESFISNKATEEVKKALNQLKTADGIILDLRHNPGGLLNNAIEMAGLFLPEKSIIVSTIDADGYKNVQPVSGQPICSVPMVVLINKGSASASEILSGALRDNGRAKLVGETSFGKGLVQAINRLNDQSGINVTIARYLTPNDTDIHKSGIKPDFIVPVNDDISLDSKEVKEYKGPWWVDATMKDLTKKRSPNDGNDVQLMKAEQVLKEEIAKAQTGSGQNAQKASSLPQSAGAGKN</sequence>
<dbReference type="SUPFAM" id="SSF50156">
    <property type="entry name" value="PDZ domain-like"/>
    <property type="match status" value="1"/>
</dbReference>
<comment type="caution">
    <text evidence="8">The sequence shown here is derived from an EMBL/GenBank/DDBJ whole genome shotgun (WGS) entry which is preliminary data.</text>
</comment>
<dbReference type="PANTHER" id="PTHR32060:SF30">
    <property type="entry name" value="CARBOXY-TERMINAL PROCESSING PROTEASE CTPA"/>
    <property type="match status" value="1"/>
</dbReference>
<keyword evidence="3 5" id="KW-0378">Hydrolase</keyword>
<dbReference type="Pfam" id="PF13180">
    <property type="entry name" value="PDZ_2"/>
    <property type="match status" value="1"/>
</dbReference>
<evidence type="ECO:0000313" key="9">
    <source>
        <dbReference type="Proteomes" id="UP000664277"/>
    </source>
</evidence>
<evidence type="ECO:0000256" key="2">
    <source>
        <dbReference type="ARBA" id="ARBA00022670"/>
    </source>
</evidence>
<keyword evidence="2 5" id="KW-0645">Protease</keyword>
<dbReference type="SUPFAM" id="SSF52096">
    <property type="entry name" value="ClpP/crotonase"/>
    <property type="match status" value="1"/>
</dbReference>
<dbReference type="PROSITE" id="PS50106">
    <property type="entry name" value="PDZ"/>
    <property type="match status" value="1"/>
</dbReference>
<feature type="compositionally biased region" description="Polar residues" evidence="6">
    <location>
        <begin position="457"/>
        <end position="472"/>
    </location>
</feature>
<dbReference type="InterPro" id="IPR004447">
    <property type="entry name" value="Peptidase_S41A"/>
</dbReference>
<dbReference type="Gene3D" id="2.30.42.10">
    <property type="match status" value="1"/>
</dbReference>
<evidence type="ECO:0000313" key="8">
    <source>
        <dbReference type="EMBL" id="MBN8659599.1"/>
    </source>
</evidence>
<dbReference type="GO" id="GO:0007165">
    <property type="term" value="P:signal transduction"/>
    <property type="evidence" value="ECO:0007669"/>
    <property type="project" value="TreeGrafter"/>
</dbReference>
<dbReference type="CDD" id="cd06782">
    <property type="entry name" value="cpPDZ_CPP-like"/>
    <property type="match status" value="1"/>
</dbReference>
<evidence type="ECO:0000256" key="3">
    <source>
        <dbReference type="ARBA" id="ARBA00022801"/>
    </source>
</evidence>
<comment type="similarity">
    <text evidence="1 5">Belongs to the peptidase S41A family.</text>
</comment>
<dbReference type="NCBIfam" id="TIGR00225">
    <property type="entry name" value="prc"/>
    <property type="match status" value="1"/>
</dbReference>
<dbReference type="AlphaFoldDB" id="A0A8J7P759"/>
<dbReference type="InterPro" id="IPR001478">
    <property type="entry name" value="PDZ"/>
</dbReference>
<dbReference type="GO" id="GO:0004175">
    <property type="term" value="F:endopeptidase activity"/>
    <property type="evidence" value="ECO:0007669"/>
    <property type="project" value="TreeGrafter"/>
</dbReference>
<dbReference type="SMART" id="SM00245">
    <property type="entry name" value="TSPc"/>
    <property type="match status" value="1"/>
</dbReference>
<gene>
    <name evidence="8" type="ORF">J0M35_04505</name>
</gene>
<evidence type="ECO:0000259" key="7">
    <source>
        <dbReference type="PROSITE" id="PS50106"/>
    </source>
</evidence>
<proteinExistence type="inferred from homology"/>
<evidence type="ECO:0000256" key="4">
    <source>
        <dbReference type="ARBA" id="ARBA00022825"/>
    </source>
</evidence>
<dbReference type="CDD" id="cd07560">
    <property type="entry name" value="Peptidase_S41_CPP"/>
    <property type="match status" value="1"/>
</dbReference>
<feature type="domain" description="PDZ" evidence="7">
    <location>
        <begin position="143"/>
        <end position="197"/>
    </location>
</feature>
<dbReference type="InterPro" id="IPR028204">
    <property type="entry name" value="Tricorn_C1"/>
</dbReference>
<evidence type="ECO:0000256" key="1">
    <source>
        <dbReference type="ARBA" id="ARBA00009179"/>
    </source>
</evidence>
<dbReference type="Pfam" id="PF14684">
    <property type="entry name" value="Tricorn_C1"/>
    <property type="match status" value="1"/>
</dbReference>
<protein>
    <submittedName>
        <fullName evidence="8">S41 family peptidase</fullName>
    </submittedName>
</protein>
<dbReference type="SMART" id="SM00228">
    <property type="entry name" value="PDZ"/>
    <property type="match status" value="1"/>
</dbReference>
<dbReference type="FunFam" id="2.30.42.10:FF:000063">
    <property type="entry name" value="Peptidase, S41 family"/>
    <property type="match status" value="1"/>
</dbReference>
<reference evidence="8" key="1">
    <citation type="submission" date="2021-02" db="EMBL/GenBank/DDBJ databases">
        <title>Genome-Resolved Metagenomics of a Microbial Community Performing Photosynthetic Biological Nutrient Removal.</title>
        <authorList>
            <person name="Mcdaniel E.A."/>
        </authorList>
    </citation>
    <scope>NUCLEOTIDE SEQUENCE</scope>
    <source>
        <strain evidence="8">UWPOB_OBS1</strain>
    </source>
</reference>
<dbReference type="PANTHER" id="PTHR32060">
    <property type="entry name" value="TAIL-SPECIFIC PROTEASE"/>
    <property type="match status" value="1"/>
</dbReference>
<dbReference type="GO" id="GO:0006508">
    <property type="term" value="P:proteolysis"/>
    <property type="evidence" value="ECO:0007669"/>
    <property type="project" value="UniProtKB-KW"/>
</dbReference>
<dbReference type="EMBL" id="JAFLCK010000004">
    <property type="protein sequence ID" value="MBN8659599.1"/>
    <property type="molecule type" value="Genomic_DNA"/>
</dbReference>
<dbReference type="GO" id="GO:0030288">
    <property type="term" value="C:outer membrane-bounded periplasmic space"/>
    <property type="evidence" value="ECO:0007669"/>
    <property type="project" value="TreeGrafter"/>
</dbReference>